<dbReference type="GO" id="GO:0071233">
    <property type="term" value="P:cellular response to L-leucine"/>
    <property type="evidence" value="ECO:0000318"/>
    <property type="project" value="GO_Central"/>
</dbReference>
<gene>
    <name evidence="6" type="primary">sesn-1</name>
    <name evidence="4 6" type="ORF">CBG03915</name>
    <name evidence="4" type="ORF">CBG_03915</name>
</gene>
<dbReference type="GO" id="GO:1904262">
    <property type="term" value="P:negative regulation of TORC1 signaling"/>
    <property type="evidence" value="ECO:0000318"/>
    <property type="project" value="GO_Central"/>
</dbReference>
<dbReference type="InterPro" id="IPR029032">
    <property type="entry name" value="AhpD-like"/>
</dbReference>
<dbReference type="STRING" id="6238.A8WVR0"/>
<dbReference type="CTD" id="8581329"/>
<organism evidence="4 5">
    <name type="scientific">Caenorhabditis briggsae</name>
    <dbReference type="NCBI Taxonomy" id="6238"/>
    <lineage>
        <taxon>Eukaryota</taxon>
        <taxon>Metazoa</taxon>
        <taxon>Ecdysozoa</taxon>
        <taxon>Nematoda</taxon>
        <taxon>Chromadorea</taxon>
        <taxon>Rhabditida</taxon>
        <taxon>Rhabditina</taxon>
        <taxon>Rhabditomorpha</taxon>
        <taxon>Rhabditoidea</taxon>
        <taxon>Rhabditidae</taxon>
        <taxon>Peloderinae</taxon>
        <taxon>Caenorhabditis</taxon>
    </lineage>
</organism>
<protein>
    <submittedName>
        <fullName evidence="4">Protein CBG03915</fullName>
    </submittedName>
</protein>
<dbReference type="HOGENOM" id="CLU_489386_0_0_1"/>
<dbReference type="GO" id="GO:0070728">
    <property type="term" value="F:L-leucine binding"/>
    <property type="evidence" value="ECO:0000318"/>
    <property type="project" value="GO_Central"/>
</dbReference>
<evidence type="ECO:0000313" key="5">
    <source>
        <dbReference type="Proteomes" id="UP000008549"/>
    </source>
</evidence>
<keyword evidence="3" id="KW-0963">Cytoplasm</keyword>
<keyword evidence="5" id="KW-1185">Reference proteome</keyword>
<reference evidence="4 5" key="2">
    <citation type="journal article" date="2011" name="PLoS Genet.">
        <title>Caenorhabditis briggsae recombinant inbred line genotypes reveal inter-strain incompatibility and the evolution of recombination.</title>
        <authorList>
            <person name="Ross J.A."/>
            <person name="Koboldt D.C."/>
            <person name="Staisch J.E."/>
            <person name="Chamberlin H.M."/>
            <person name="Gupta B.P."/>
            <person name="Miller R.D."/>
            <person name="Baird S.E."/>
            <person name="Haag E.S."/>
        </authorList>
    </citation>
    <scope>NUCLEOTIDE SEQUENCE [LARGE SCALE GENOMIC DNA]</scope>
    <source>
        <strain evidence="4 5">AF16</strain>
    </source>
</reference>
<comment type="similarity">
    <text evidence="2">Belongs to the sestrin family.</text>
</comment>
<dbReference type="WormBase" id="CBG03915">
    <property type="protein sequence ID" value="CBP38281"/>
    <property type="gene ID" value="WBGene00026677"/>
    <property type="gene designation" value="Cbr-sesn-1"/>
</dbReference>
<dbReference type="GO" id="GO:0005634">
    <property type="term" value="C:nucleus"/>
    <property type="evidence" value="ECO:0007669"/>
    <property type="project" value="InterPro"/>
</dbReference>
<dbReference type="Proteomes" id="UP000008549">
    <property type="component" value="Unassembled WGS sequence"/>
</dbReference>
<evidence type="ECO:0000313" key="4">
    <source>
        <dbReference type="EMBL" id="CAP24723.1"/>
    </source>
</evidence>
<sequence length="557" mass="64717">MGEAHKLENIEKKNKDIGLFGECLRFRIEQHRRGFLNTEEEGMVEKKKRKMERSGDRHIIDVERMDTDLWQVVYSLCVCSAIRGEETTKTNPFVFLGRWSFGFVSQFTENLLFRFTCKHPALHVHMTGSYGHMFVDISDLPAPSRHYLAVMGASRHRCLSLIDHHRRKFLEKGGNPYWLLGVDWAHMKYRKLDYLNRMICHRPWMIHWKNFAVLITRRSPDGGPAFFSICSLHHAIGIMSMTHAMCTVVCCIGLERRVDLTQEEIDFLNIDDIDYWEARLSELFRKVADRPETNVEYMISEMKKTEKGMKRPAAKLCAMTTETIESLINAPPATYSSNRKSYSPVLLLANIDENGDDILEKEPPCEYPIYSHHRTFGYIDFRKRPEKDIPPFRVEEFGWDHVYNTMNEYTDTLTSRLDHMFDHIRTLTGNMSSASNSSGEGSPADQNEIDTTAFREAVWNYTQGLYGVRVDDYDYSKINRVLDKGTKTFIKLAACYPHKLTTEFTKALPGFKDSEKIHVVMMIAMARFQASMFHYTRAVCNYNAMCLSKKGWKKPLD</sequence>
<dbReference type="SUPFAM" id="SSF69118">
    <property type="entry name" value="AhpD-like"/>
    <property type="match status" value="1"/>
</dbReference>
<name>A8WVR0_CAEBR</name>
<reference evidence="4 5" key="1">
    <citation type="journal article" date="2003" name="PLoS Biol.">
        <title>The genome sequence of Caenorhabditis briggsae: a platform for comparative genomics.</title>
        <authorList>
            <person name="Stein L.D."/>
            <person name="Bao Z."/>
            <person name="Blasiar D."/>
            <person name="Blumenthal T."/>
            <person name="Brent M.R."/>
            <person name="Chen N."/>
            <person name="Chinwalla A."/>
            <person name="Clarke L."/>
            <person name="Clee C."/>
            <person name="Coghlan A."/>
            <person name="Coulson A."/>
            <person name="D'Eustachio P."/>
            <person name="Fitch D.H."/>
            <person name="Fulton L.A."/>
            <person name="Fulton R.E."/>
            <person name="Griffiths-Jones S."/>
            <person name="Harris T.W."/>
            <person name="Hillier L.W."/>
            <person name="Kamath R."/>
            <person name="Kuwabara P.E."/>
            <person name="Mardis E.R."/>
            <person name="Marra M.A."/>
            <person name="Miner T.L."/>
            <person name="Minx P."/>
            <person name="Mullikin J.C."/>
            <person name="Plumb R.W."/>
            <person name="Rogers J."/>
            <person name="Schein J.E."/>
            <person name="Sohrmann M."/>
            <person name="Spieth J."/>
            <person name="Stajich J.E."/>
            <person name="Wei C."/>
            <person name="Willey D."/>
            <person name="Wilson R.K."/>
            <person name="Durbin R."/>
            <person name="Waterston R.H."/>
        </authorList>
    </citation>
    <scope>NUCLEOTIDE SEQUENCE [LARGE SCALE GENOMIC DNA]</scope>
    <source>
        <strain evidence="4 5">AF16</strain>
    </source>
</reference>
<dbReference type="RefSeq" id="XP_002639336.1">
    <property type="nucleotide sequence ID" value="XM_002639290.1"/>
</dbReference>
<dbReference type="eggNOG" id="KOG3746">
    <property type="taxonomic scope" value="Eukaryota"/>
</dbReference>
<dbReference type="GO" id="GO:0016239">
    <property type="term" value="P:positive regulation of macroautophagy"/>
    <property type="evidence" value="ECO:0000318"/>
    <property type="project" value="GO_Central"/>
</dbReference>
<dbReference type="PANTHER" id="PTHR12474">
    <property type="entry name" value="P53 REGULATED PA26 NUCLEAR PROTEIN SESTRIN"/>
    <property type="match status" value="1"/>
</dbReference>
<dbReference type="Pfam" id="PF04636">
    <property type="entry name" value="PA26"/>
    <property type="match status" value="1"/>
</dbReference>
<dbReference type="KEGG" id="cbr:CBG_03915"/>
<dbReference type="GO" id="GO:1990253">
    <property type="term" value="P:cellular response to leucine starvation"/>
    <property type="evidence" value="ECO:0000318"/>
    <property type="project" value="GO_Central"/>
</dbReference>
<comment type="subcellular location">
    <subcellularLocation>
        <location evidence="1">Cytoplasm</location>
    </subcellularLocation>
</comment>
<dbReference type="InterPro" id="IPR006730">
    <property type="entry name" value="Sestrin"/>
</dbReference>
<dbReference type="GO" id="GO:1901031">
    <property type="term" value="P:regulation of response to reactive oxygen species"/>
    <property type="evidence" value="ECO:0007669"/>
    <property type="project" value="InterPro"/>
</dbReference>
<dbReference type="GO" id="GO:0005737">
    <property type="term" value="C:cytoplasm"/>
    <property type="evidence" value="ECO:0007669"/>
    <property type="project" value="UniProtKB-SubCell"/>
</dbReference>
<evidence type="ECO:0000256" key="2">
    <source>
        <dbReference type="ARBA" id="ARBA00008350"/>
    </source>
</evidence>
<dbReference type="GeneID" id="8581329"/>
<accession>A8WVR0</accession>
<evidence type="ECO:0000256" key="1">
    <source>
        <dbReference type="ARBA" id="ARBA00004496"/>
    </source>
</evidence>
<proteinExistence type="inferred from homology"/>
<evidence type="ECO:0000313" key="6">
    <source>
        <dbReference type="WormBase" id="CBG03915"/>
    </source>
</evidence>
<dbReference type="AlphaFoldDB" id="A8WVR0"/>
<dbReference type="GO" id="GO:0016684">
    <property type="term" value="F:oxidoreductase activity, acting on peroxide as acceptor"/>
    <property type="evidence" value="ECO:0000318"/>
    <property type="project" value="GO_Central"/>
</dbReference>
<dbReference type="OMA" id="HAIIVLC"/>
<dbReference type="InParanoid" id="A8WVR0"/>
<evidence type="ECO:0000256" key="3">
    <source>
        <dbReference type="ARBA" id="ARBA00022490"/>
    </source>
</evidence>
<dbReference type="PANTHER" id="PTHR12474:SF0">
    <property type="entry name" value="SESTRIN HOMOLOG"/>
    <property type="match status" value="1"/>
</dbReference>
<dbReference type="EMBL" id="HE600906">
    <property type="protein sequence ID" value="CAP24723.1"/>
    <property type="molecule type" value="Genomic_DNA"/>
</dbReference>
<dbReference type="FunCoup" id="A8WVR0">
    <property type="interactions" value="1174"/>
</dbReference>